<comment type="similarity">
    <text evidence="1">Belongs to the plant acyltransferase family.</text>
</comment>
<comment type="caution">
    <text evidence="3">The sequence shown here is derived from an EMBL/GenBank/DDBJ whole genome shotgun (WGS) entry which is preliminary data.</text>
</comment>
<sequence>MIRVYDYVQVTRLLCGGFVLAIRANHTMCDGQGILLLLNAKVPFLIPVGYYSNNFTFPMAVSAAGELCHNSLAYAVHLIQRAKADMTEEYARSVADLMVLRGRPHFTEAAGTWMVSDLTRIKFRQVDLGWGDAVYGGPVEAGDHRGPGQLLRGLQRRDRGAPPAAAGGHAEVRRCHLHSGMEADGCVDDADLRFLASSPS</sequence>
<dbReference type="Pfam" id="PF02458">
    <property type="entry name" value="Transferase"/>
    <property type="match status" value="2"/>
</dbReference>
<dbReference type="PANTHER" id="PTHR31147:SF66">
    <property type="entry name" value="OS05G0315700 PROTEIN"/>
    <property type="match status" value="1"/>
</dbReference>
<dbReference type="EMBL" id="NMUH01000686">
    <property type="protein sequence ID" value="MQL83270.1"/>
    <property type="molecule type" value="Genomic_DNA"/>
</dbReference>
<proteinExistence type="inferred from homology"/>
<dbReference type="AlphaFoldDB" id="A0A843UNA0"/>
<keyword evidence="4" id="KW-1185">Reference proteome</keyword>
<evidence type="ECO:0000313" key="4">
    <source>
        <dbReference type="Proteomes" id="UP000652761"/>
    </source>
</evidence>
<dbReference type="Proteomes" id="UP000652761">
    <property type="component" value="Unassembled WGS sequence"/>
</dbReference>
<dbReference type="InterPro" id="IPR050898">
    <property type="entry name" value="Plant_acyltransferase"/>
</dbReference>
<evidence type="ECO:0000256" key="1">
    <source>
        <dbReference type="ARBA" id="ARBA00009861"/>
    </source>
</evidence>
<reference evidence="3" key="1">
    <citation type="submission" date="2017-07" db="EMBL/GenBank/DDBJ databases">
        <title>Taro Niue Genome Assembly and Annotation.</title>
        <authorList>
            <person name="Atibalentja N."/>
            <person name="Keating K."/>
            <person name="Fields C.J."/>
        </authorList>
    </citation>
    <scope>NUCLEOTIDE SEQUENCE</scope>
    <source>
        <strain evidence="3">Niue_2</strain>
        <tissue evidence="3">Leaf</tissue>
    </source>
</reference>
<evidence type="ECO:0000256" key="2">
    <source>
        <dbReference type="ARBA" id="ARBA00022679"/>
    </source>
</evidence>
<evidence type="ECO:0000313" key="3">
    <source>
        <dbReference type="EMBL" id="MQL83270.1"/>
    </source>
</evidence>
<organism evidence="3 4">
    <name type="scientific">Colocasia esculenta</name>
    <name type="common">Wild taro</name>
    <name type="synonym">Arum esculentum</name>
    <dbReference type="NCBI Taxonomy" id="4460"/>
    <lineage>
        <taxon>Eukaryota</taxon>
        <taxon>Viridiplantae</taxon>
        <taxon>Streptophyta</taxon>
        <taxon>Embryophyta</taxon>
        <taxon>Tracheophyta</taxon>
        <taxon>Spermatophyta</taxon>
        <taxon>Magnoliopsida</taxon>
        <taxon>Liliopsida</taxon>
        <taxon>Araceae</taxon>
        <taxon>Aroideae</taxon>
        <taxon>Colocasieae</taxon>
        <taxon>Colocasia</taxon>
    </lineage>
</organism>
<dbReference type="OrthoDB" id="671439at2759"/>
<dbReference type="GO" id="GO:0016740">
    <property type="term" value="F:transferase activity"/>
    <property type="evidence" value="ECO:0007669"/>
    <property type="project" value="UniProtKB-KW"/>
</dbReference>
<keyword evidence="2" id="KW-0808">Transferase</keyword>
<gene>
    <name evidence="3" type="ORF">Taro_015752</name>
</gene>
<dbReference type="InterPro" id="IPR023213">
    <property type="entry name" value="CAT-like_dom_sf"/>
</dbReference>
<accession>A0A843UNA0</accession>
<name>A0A843UNA0_COLES</name>
<dbReference type="Gene3D" id="3.30.559.10">
    <property type="entry name" value="Chloramphenicol acetyltransferase-like domain"/>
    <property type="match status" value="2"/>
</dbReference>
<protein>
    <submittedName>
        <fullName evidence="3">Uncharacterized protein</fullName>
    </submittedName>
</protein>
<dbReference type="PANTHER" id="PTHR31147">
    <property type="entry name" value="ACYL TRANSFERASE 4"/>
    <property type="match status" value="1"/>
</dbReference>